<organism evidence="1 2">
    <name type="scientific">Rotaria sordida</name>
    <dbReference type="NCBI Taxonomy" id="392033"/>
    <lineage>
        <taxon>Eukaryota</taxon>
        <taxon>Metazoa</taxon>
        <taxon>Spiralia</taxon>
        <taxon>Gnathifera</taxon>
        <taxon>Rotifera</taxon>
        <taxon>Eurotatoria</taxon>
        <taxon>Bdelloidea</taxon>
        <taxon>Philodinida</taxon>
        <taxon>Philodinidae</taxon>
        <taxon>Rotaria</taxon>
    </lineage>
</organism>
<sequence>MISILKESLNYCRICLYSFTFACLFRQGSMGFLTYYKVGSILYNAYNDGWFDPLINDVAYRYPRYYNKVNRYLHYPARHHWY</sequence>
<comment type="caution">
    <text evidence="1">The sequence shown here is derived from an EMBL/GenBank/DDBJ whole genome shotgun (WGS) entry which is preliminary data.</text>
</comment>
<evidence type="ECO:0000313" key="2">
    <source>
        <dbReference type="Proteomes" id="UP000663870"/>
    </source>
</evidence>
<evidence type="ECO:0000313" key="1">
    <source>
        <dbReference type="EMBL" id="CAF1205957.1"/>
    </source>
</evidence>
<protein>
    <submittedName>
        <fullName evidence="1">Uncharacterized protein</fullName>
    </submittedName>
</protein>
<accession>A0A814WRV2</accession>
<reference evidence="1" key="1">
    <citation type="submission" date="2021-02" db="EMBL/GenBank/DDBJ databases">
        <authorList>
            <person name="Nowell W R."/>
        </authorList>
    </citation>
    <scope>NUCLEOTIDE SEQUENCE</scope>
</reference>
<dbReference type="Proteomes" id="UP000663870">
    <property type="component" value="Unassembled WGS sequence"/>
</dbReference>
<keyword evidence="2" id="KW-1185">Reference proteome</keyword>
<proteinExistence type="predicted"/>
<gene>
    <name evidence="1" type="ORF">JXQ802_LOCUS24683</name>
</gene>
<name>A0A814WRV2_9BILA</name>
<dbReference type="AlphaFoldDB" id="A0A814WRV2"/>
<dbReference type="EMBL" id="CAJNOL010000809">
    <property type="protein sequence ID" value="CAF1205957.1"/>
    <property type="molecule type" value="Genomic_DNA"/>
</dbReference>